<accession>A0A494W253</accession>
<dbReference type="AlphaFoldDB" id="A0A494W253"/>
<dbReference type="GO" id="GO:0008610">
    <property type="term" value="P:lipid biosynthetic process"/>
    <property type="evidence" value="ECO:0007669"/>
    <property type="project" value="InterPro"/>
</dbReference>
<dbReference type="CDD" id="cd02440">
    <property type="entry name" value="AdoMet_MTases"/>
    <property type="match status" value="1"/>
</dbReference>
<keyword evidence="5" id="KW-0443">Lipid metabolism</keyword>
<evidence type="ECO:0000256" key="1">
    <source>
        <dbReference type="ARBA" id="ARBA00010815"/>
    </source>
</evidence>
<dbReference type="EMBL" id="AP018664">
    <property type="protein sequence ID" value="BBD97238.1"/>
    <property type="molecule type" value="Genomic_DNA"/>
</dbReference>
<dbReference type="Pfam" id="PF02353">
    <property type="entry name" value="CMAS"/>
    <property type="match status" value="1"/>
</dbReference>
<evidence type="ECO:0000256" key="7">
    <source>
        <dbReference type="SAM" id="MobiDB-lite"/>
    </source>
</evidence>
<dbReference type="PIRSF" id="PIRSF003085">
    <property type="entry name" value="CMAS"/>
    <property type="match status" value="1"/>
</dbReference>
<dbReference type="PANTHER" id="PTHR43667:SF2">
    <property type="entry name" value="FATTY ACID C-METHYL TRANSFERASE"/>
    <property type="match status" value="1"/>
</dbReference>
<comment type="similarity">
    <text evidence="1">Belongs to the CFA/CMAS family.</text>
</comment>
<dbReference type="InterPro" id="IPR003333">
    <property type="entry name" value="CMAS"/>
</dbReference>
<dbReference type="KEGG" id="sami:SAMIE_1007390"/>
<feature type="active site" evidence="6">
    <location>
        <position position="413"/>
    </location>
</feature>
<keyword evidence="9" id="KW-1185">Reference proteome</keyword>
<dbReference type="SUPFAM" id="SSF53335">
    <property type="entry name" value="S-adenosyl-L-methionine-dependent methyltransferases"/>
    <property type="match status" value="1"/>
</dbReference>
<dbReference type="InterPro" id="IPR029063">
    <property type="entry name" value="SAM-dependent_MTases_sf"/>
</dbReference>
<feature type="region of interest" description="Disordered" evidence="7">
    <location>
        <begin position="1"/>
        <end position="29"/>
    </location>
</feature>
<evidence type="ECO:0000313" key="8">
    <source>
        <dbReference type="EMBL" id="BBD97238.1"/>
    </source>
</evidence>
<name>A0A494W253_9SPHN</name>
<evidence type="ECO:0000256" key="2">
    <source>
        <dbReference type="ARBA" id="ARBA00022603"/>
    </source>
</evidence>
<keyword evidence="2 8" id="KW-0489">Methyltransferase</keyword>
<keyword evidence="4" id="KW-0949">S-adenosyl-L-methionine</keyword>
<reference evidence="8 9" key="1">
    <citation type="submission" date="2018-05" db="EMBL/GenBank/DDBJ databases">
        <title>Complete Genome Sequence of the Nonylphenol-Degrading Bacterium Sphingobium amiense DSM 16289T.</title>
        <authorList>
            <person name="Ootsuka M."/>
            <person name="Nishizawa T."/>
            <person name="Ohta H."/>
        </authorList>
    </citation>
    <scope>NUCLEOTIDE SEQUENCE [LARGE SCALE GENOMIC DNA]</scope>
    <source>
        <strain evidence="8 9">DSM 16289</strain>
    </source>
</reference>
<proteinExistence type="inferred from homology"/>
<dbReference type="GO" id="GO:0008168">
    <property type="term" value="F:methyltransferase activity"/>
    <property type="evidence" value="ECO:0007669"/>
    <property type="project" value="UniProtKB-KW"/>
</dbReference>
<evidence type="ECO:0000313" key="9">
    <source>
        <dbReference type="Proteomes" id="UP000279959"/>
    </source>
</evidence>
<dbReference type="Gene3D" id="3.40.50.150">
    <property type="entry name" value="Vaccinia Virus protein VP39"/>
    <property type="match status" value="1"/>
</dbReference>
<dbReference type="GO" id="GO:0032259">
    <property type="term" value="P:methylation"/>
    <property type="evidence" value="ECO:0007669"/>
    <property type="project" value="UniProtKB-KW"/>
</dbReference>
<gene>
    <name evidence="8" type="ORF">SAMIE_1007390</name>
</gene>
<dbReference type="Proteomes" id="UP000279959">
    <property type="component" value="Chromosome"/>
</dbReference>
<dbReference type="InterPro" id="IPR050723">
    <property type="entry name" value="CFA/CMAS"/>
</dbReference>
<sequence>MQPGGGCGRNDVMNASDPRRGRRALSIRRPPVSGSPTWLARRAAPLFHRLLDRIDAGLEEGTLEAHLPDGTRRLLGGRLDGPACVVNLHRWRALVRLASGGSAGWYRAWAAGEWSSPDPVPLFALFMRNAAALGRSARANGPARWAGRLWHWARRNNPAGARHNIAYHYDLGNDFYALWLDAQMHYSSALFRDPADRIESLEQAQRRKVDAILDRLNLKDGGSLLEIGCGWGGLAEQAMERHAIRYTGLTLSTEQAEYARDRLGTGANILLEDYRDATGSYDALASVEMVEAVGQRYWPDYLAAIHRLLKPGGRAAIQYILIDDAIFDRYARAADFIQTYIFPGGMLMSQSRFRTLAEAQGLEWRDEMRFGLHYAETLRRWRLRFDRAIESGLLPAEFDQHFVGLWRYYLMYCEGGFLGGGIDVAQVTLVKPA</sequence>
<evidence type="ECO:0000256" key="6">
    <source>
        <dbReference type="PIRSR" id="PIRSR003085-1"/>
    </source>
</evidence>
<dbReference type="PANTHER" id="PTHR43667">
    <property type="entry name" value="CYCLOPROPANE-FATTY-ACYL-PHOSPHOLIPID SYNTHASE"/>
    <property type="match status" value="1"/>
</dbReference>
<organism evidence="8 9">
    <name type="scientific">Sphingobium amiense</name>
    <dbReference type="NCBI Taxonomy" id="135719"/>
    <lineage>
        <taxon>Bacteria</taxon>
        <taxon>Pseudomonadati</taxon>
        <taxon>Pseudomonadota</taxon>
        <taxon>Alphaproteobacteria</taxon>
        <taxon>Sphingomonadales</taxon>
        <taxon>Sphingomonadaceae</taxon>
        <taxon>Sphingobium</taxon>
    </lineage>
</organism>
<evidence type="ECO:0000256" key="3">
    <source>
        <dbReference type="ARBA" id="ARBA00022679"/>
    </source>
</evidence>
<evidence type="ECO:0000256" key="4">
    <source>
        <dbReference type="ARBA" id="ARBA00022691"/>
    </source>
</evidence>
<keyword evidence="3 8" id="KW-0808">Transferase</keyword>
<protein>
    <submittedName>
        <fullName evidence="8">Class I SAM-dependent methyltransferase</fullName>
    </submittedName>
</protein>
<evidence type="ECO:0000256" key="5">
    <source>
        <dbReference type="ARBA" id="ARBA00023098"/>
    </source>
</evidence>